<feature type="compositionally biased region" description="Acidic residues" evidence="1">
    <location>
        <begin position="181"/>
        <end position="196"/>
    </location>
</feature>
<feature type="compositionally biased region" description="Basic and acidic residues" evidence="1">
    <location>
        <begin position="53"/>
        <end position="70"/>
    </location>
</feature>
<organism evidence="2 3">
    <name type="scientific">Paramarasmius palmivorus</name>
    <dbReference type="NCBI Taxonomy" id="297713"/>
    <lineage>
        <taxon>Eukaryota</taxon>
        <taxon>Fungi</taxon>
        <taxon>Dikarya</taxon>
        <taxon>Basidiomycota</taxon>
        <taxon>Agaricomycotina</taxon>
        <taxon>Agaricomycetes</taxon>
        <taxon>Agaricomycetidae</taxon>
        <taxon>Agaricales</taxon>
        <taxon>Marasmiineae</taxon>
        <taxon>Marasmiaceae</taxon>
        <taxon>Paramarasmius</taxon>
    </lineage>
</organism>
<dbReference type="AlphaFoldDB" id="A0AAW0C986"/>
<proteinExistence type="predicted"/>
<feature type="region of interest" description="Disordered" evidence="1">
    <location>
        <begin position="120"/>
        <end position="148"/>
    </location>
</feature>
<evidence type="ECO:0000256" key="1">
    <source>
        <dbReference type="SAM" id="MobiDB-lite"/>
    </source>
</evidence>
<evidence type="ECO:0000313" key="2">
    <source>
        <dbReference type="EMBL" id="KAK7035432.1"/>
    </source>
</evidence>
<reference evidence="2 3" key="1">
    <citation type="submission" date="2024-01" db="EMBL/GenBank/DDBJ databases">
        <title>A draft genome for a cacao thread blight-causing isolate of Paramarasmius palmivorus.</title>
        <authorList>
            <person name="Baruah I.K."/>
            <person name="Bukari Y."/>
            <person name="Amoako-Attah I."/>
            <person name="Meinhardt L.W."/>
            <person name="Bailey B.A."/>
            <person name="Cohen S.P."/>
        </authorList>
    </citation>
    <scope>NUCLEOTIDE SEQUENCE [LARGE SCALE GENOMIC DNA]</scope>
    <source>
        <strain evidence="2 3">GH-12</strain>
    </source>
</reference>
<accession>A0AAW0C986</accession>
<name>A0AAW0C986_9AGAR</name>
<evidence type="ECO:0000313" key="3">
    <source>
        <dbReference type="Proteomes" id="UP001383192"/>
    </source>
</evidence>
<feature type="region of interest" description="Disordered" evidence="1">
    <location>
        <begin position="1"/>
        <end position="98"/>
    </location>
</feature>
<dbReference type="Proteomes" id="UP001383192">
    <property type="component" value="Unassembled WGS sequence"/>
</dbReference>
<dbReference type="EMBL" id="JAYKXP010000053">
    <property type="protein sequence ID" value="KAK7035432.1"/>
    <property type="molecule type" value="Genomic_DNA"/>
</dbReference>
<sequence>MSSTPTAMKTPSAVLPTPTTPAGTEDVTKGPASSISPAPTPTPTSCQHNTRLKNKDVHPGQAHKAYDQTRRSSAVVAAERAEVARKNEEAEKQRLGARDRLAAYEDRAQTEIQELTQNFLAPGKLTSKSIGGDKNTKAAKKKDLRQKAKAELEALRKRISELEQQNSSGSDIEVTSVREDQSEEETHENQNDSDNDAAEKPQPVDVVADADDDVMVVDSVEGQPKAQGKKTPRTTRAEINKARTLPPSSAAPVVPPPTVDVASLPSPAASNAKKRKTSDI</sequence>
<keyword evidence="3" id="KW-1185">Reference proteome</keyword>
<protein>
    <submittedName>
        <fullName evidence="2">Uncharacterized protein</fullName>
    </submittedName>
</protein>
<feature type="region of interest" description="Disordered" evidence="1">
    <location>
        <begin position="160"/>
        <end position="280"/>
    </location>
</feature>
<gene>
    <name evidence="2" type="ORF">VNI00_011963</name>
</gene>
<comment type="caution">
    <text evidence="2">The sequence shown here is derived from an EMBL/GenBank/DDBJ whole genome shotgun (WGS) entry which is preliminary data.</text>
</comment>
<feature type="compositionally biased region" description="Basic and acidic residues" evidence="1">
    <location>
        <begin position="79"/>
        <end position="98"/>
    </location>
</feature>